<feature type="binding site" evidence="16">
    <location>
        <position position="115"/>
    </location>
    <ligand>
        <name>K(+)</name>
        <dbReference type="ChEBI" id="CHEBI:29103"/>
    </ligand>
</feature>
<keyword evidence="10 16" id="KW-0418">Kinase</keyword>
<keyword evidence="16" id="KW-0479">Metal-binding</keyword>
<dbReference type="GO" id="GO:0005524">
    <property type="term" value="F:ATP binding"/>
    <property type="evidence" value="ECO:0007669"/>
    <property type="project" value="UniProtKB-UniRule"/>
</dbReference>
<evidence type="ECO:0000256" key="6">
    <source>
        <dbReference type="ARBA" id="ARBA00012102"/>
    </source>
</evidence>
<evidence type="ECO:0000256" key="16">
    <source>
        <dbReference type="HAMAP-Rule" id="MF_01274"/>
    </source>
</evidence>
<dbReference type="GO" id="GO:0046872">
    <property type="term" value="F:metal ion binding"/>
    <property type="evidence" value="ECO:0007669"/>
    <property type="project" value="UniProtKB-KW"/>
</dbReference>
<dbReference type="GO" id="GO:0005737">
    <property type="term" value="C:cytoplasm"/>
    <property type="evidence" value="ECO:0007669"/>
    <property type="project" value="UniProtKB-SubCell"/>
</dbReference>
<comment type="subunit">
    <text evidence="5 16">Homodimer.</text>
</comment>
<reference evidence="17" key="1">
    <citation type="journal article" date="2020" name="mSystems">
        <title>Genome- and Community-Level Interaction Insights into Carbon Utilization and Element Cycling Functions of Hydrothermarchaeota in Hydrothermal Sediment.</title>
        <authorList>
            <person name="Zhou Z."/>
            <person name="Liu Y."/>
            <person name="Xu W."/>
            <person name="Pan J."/>
            <person name="Luo Z.H."/>
            <person name="Li M."/>
        </authorList>
    </citation>
    <scope>NUCLEOTIDE SEQUENCE [LARGE SCALE GENOMIC DNA]</scope>
    <source>
        <strain evidence="17">SpSt-265</strain>
        <strain evidence="18">SpSt-465</strain>
    </source>
</reference>
<organism evidence="17">
    <name type="scientific">candidate division WOR-3 bacterium</name>
    <dbReference type="NCBI Taxonomy" id="2052148"/>
    <lineage>
        <taxon>Bacteria</taxon>
        <taxon>Bacteria division WOR-3</taxon>
    </lineage>
</organism>
<evidence type="ECO:0000256" key="5">
    <source>
        <dbReference type="ARBA" id="ARBA00011738"/>
    </source>
</evidence>
<feature type="binding site" evidence="16">
    <location>
        <position position="170"/>
    </location>
    <ligand>
        <name>substrate</name>
    </ligand>
</feature>
<evidence type="ECO:0000256" key="15">
    <source>
        <dbReference type="ARBA" id="ARBA00040883"/>
    </source>
</evidence>
<feature type="binding site" evidence="16">
    <location>
        <begin position="6"/>
        <end position="13"/>
    </location>
    <ligand>
        <name>ATP</name>
        <dbReference type="ChEBI" id="CHEBI:30616"/>
    </ligand>
</feature>
<evidence type="ECO:0000256" key="8">
    <source>
        <dbReference type="ARBA" id="ARBA00022679"/>
    </source>
</evidence>
<dbReference type="InterPro" id="IPR004619">
    <property type="entry name" value="Type_III_PanK"/>
</dbReference>
<comment type="cofactor">
    <cofactor evidence="16">
        <name>NH4(+)</name>
        <dbReference type="ChEBI" id="CHEBI:28938"/>
    </cofactor>
    <cofactor evidence="16">
        <name>K(+)</name>
        <dbReference type="ChEBI" id="CHEBI:29103"/>
    </cofactor>
    <text evidence="16">A monovalent cation. Ammonium or potassium.</text>
</comment>
<keyword evidence="13 16" id="KW-0173">Coenzyme A biosynthesis</keyword>
<dbReference type="PANTHER" id="PTHR34265:SF1">
    <property type="entry name" value="TYPE III PANTOTHENATE KINASE"/>
    <property type="match status" value="1"/>
</dbReference>
<dbReference type="CDD" id="cd24015">
    <property type="entry name" value="ASKHA_NBD_PanK-III"/>
    <property type="match status" value="1"/>
</dbReference>
<evidence type="ECO:0000256" key="2">
    <source>
        <dbReference type="ARBA" id="ARBA00001958"/>
    </source>
</evidence>
<feature type="binding site" evidence="16">
    <location>
        <position position="118"/>
    </location>
    <ligand>
        <name>ATP</name>
        <dbReference type="ChEBI" id="CHEBI:30616"/>
    </ligand>
</feature>
<keyword evidence="7 16" id="KW-0963">Cytoplasm</keyword>
<evidence type="ECO:0000256" key="13">
    <source>
        <dbReference type="ARBA" id="ARBA00022993"/>
    </source>
</evidence>
<dbReference type="PANTHER" id="PTHR34265">
    <property type="entry name" value="TYPE III PANTOTHENATE KINASE"/>
    <property type="match status" value="1"/>
</dbReference>
<comment type="similarity">
    <text evidence="14 16">Belongs to the type III pantothenate kinase family.</text>
</comment>
<evidence type="ECO:0000256" key="10">
    <source>
        <dbReference type="ARBA" id="ARBA00022777"/>
    </source>
</evidence>
<comment type="pathway">
    <text evidence="4 16">Cofactor biosynthesis; coenzyme A biosynthesis; CoA from (R)-pantothenate: step 1/5.</text>
</comment>
<evidence type="ECO:0000256" key="11">
    <source>
        <dbReference type="ARBA" id="ARBA00022840"/>
    </source>
</evidence>
<dbReference type="NCBIfam" id="TIGR00671">
    <property type="entry name" value="baf"/>
    <property type="match status" value="1"/>
</dbReference>
<dbReference type="Gene3D" id="3.30.420.40">
    <property type="match status" value="2"/>
</dbReference>
<dbReference type="EMBL" id="DSTU01000005">
    <property type="protein sequence ID" value="HFJ53913.1"/>
    <property type="molecule type" value="Genomic_DNA"/>
</dbReference>
<evidence type="ECO:0000313" key="18">
    <source>
        <dbReference type="EMBL" id="HFJ53913.1"/>
    </source>
</evidence>
<dbReference type="EC" id="2.7.1.33" evidence="6 16"/>
<comment type="catalytic activity">
    <reaction evidence="1 16">
        <text>(R)-pantothenate + ATP = (R)-4'-phosphopantothenate + ADP + H(+)</text>
        <dbReference type="Rhea" id="RHEA:16373"/>
        <dbReference type="ChEBI" id="CHEBI:10986"/>
        <dbReference type="ChEBI" id="CHEBI:15378"/>
        <dbReference type="ChEBI" id="CHEBI:29032"/>
        <dbReference type="ChEBI" id="CHEBI:30616"/>
        <dbReference type="ChEBI" id="CHEBI:456216"/>
        <dbReference type="EC" id="2.7.1.33"/>
    </reaction>
</comment>
<accession>A0A7C1SDW0</accession>
<dbReference type="Pfam" id="PF03309">
    <property type="entry name" value="Pan_kinase"/>
    <property type="match status" value="1"/>
</dbReference>
<evidence type="ECO:0000256" key="7">
    <source>
        <dbReference type="ARBA" id="ARBA00022490"/>
    </source>
</evidence>
<gene>
    <name evidence="16" type="primary">coaX</name>
    <name evidence="17" type="ORF">ENP94_03230</name>
    <name evidence="18" type="ORF">ENS16_04400</name>
</gene>
<comment type="cofactor">
    <cofactor evidence="2">
        <name>K(+)</name>
        <dbReference type="ChEBI" id="CHEBI:29103"/>
    </cofactor>
</comment>
<evidence type="ECO:0000256" key="12">
    <source>
        <dbReference type="ARBA" id="ARBA00022958"/>
    </source>
</evidence>
<sequence>MILTVIVGNTNSRLTFFEGRRQVRSRVVPTSRVEQVLANLRLSSKITGAAVASVVPKKTLAVYRALSRQVRTMLFNSRTGVPLRVHYNRRLVGADRLCVAAGAFSCYHQDLIVIDFGTAITFNAVKMPGVFLGGPILPGAQLMLNGLAAGTARLPRVDFYPRARVLSWQTRPAIQSGVFYLLVGGIKLILSRITGEAGLQSPLVIGTGGGIRHFVRYFREIISIVDQNLASRGLAEIYYYNRRQNE</sequence>
<dbReference type="AlphaFoldDB" id="A0A7C1SDW0"/>
<keyword evidence="8 16" id="KW-0808">Transferase</keyword>
<evidence type="ECO:0000256" key="4">
    <source>
        <dbReference type="ARBA" id="ARBA00005225"/>
    </source>
</evidence>
<evidence type="ECO:0000256" key="3">
    <source>
        <dbReference type="ARBA" id="ARBA00004496"/>
    </source>
</evidence>
<comment type="caution">
    <text evidence="17">The sequence shown here is derived from an EMBL/GenBank/DDBJ whole genome shotgun (WGS) entry which is preliminary data.</text>
</comment>
<evidence type="ECO:0000256" key="1">
    <source>
        <dbReference type="ARBA" id="ARBA00001206"/>
    </source>
</evidence>
<dbReference type="UniPathway" id="UPA00241">
    <property type="reaction ID" value="UER00352"/>
</dbReference>
<comment type="function">
    <text evidence="16">Catalyzes the phosphorylation of pantothenate (Pan), the first step in CoA biosynthesis.</text>
</comment>
<proteinExistence type="inferred from homology"/>
<name>A0A7C1SDW0_UNCW3</name>
<comment type="caution">
    <text evidence="16">Lacks conserved residue(s) required for the propagation of feature annotation.</text>
</comment>
<dbReference type="GO" id="GO:0004594">
    <property type="term" value="F:pantothenate kinase activity"/>
    <property type="evidence" value="ECO:0007669"/>
    <property type="project" value="UniProtKB-UniRule"/>
</dbReference>
<dbReference type="HAMAP" id="MF_01274">
    <property type="entry name" value="Pantothen_kinase_3"/>
    <property type="match status" value="1"/>
</dbReference>
<dbReference type="SUPFAM" id="SSF53067">
    <property type="entry name" value="Actin-like ATPase domain"/>
    <property type="match status" value="2"/>
</dbReference>
<dbReference type="InterPro" id="IPR043129">
    <property type="entry name" value="ATPase_NBD"/>
</dbReference>
<dbReference type="GO" id="GO:0015937">
    <property type="term" value="P:coenzyme A biosynthetic process"/>
    <property type="evidence" value="ECO:0007669"/>
    <property type="project" value="UniProtKB-UniRule"/>
</dbReference>
<dbReference type="EMBL" id="DSLG01000004">
    <property type="protein sequence ID" value="HEA87004.1"/>
    <property type="molecule type" value="Genomic_DNA"/>
</dbReference>
<feature type="active site" description="Proton acceptor" evidence="16">
    <location>
        <position position="95"/>
    </location>
</feature>
<keyword evidence="9 16" id="KW-0547">Nucleotide-binding</keyword>
<keyword evidence="11 16" id="KW-0067">ATP-binding</keyword>
<feature type="binding site" evidence="16">
    <location>
        <begin position="93"/>
        <end position="96"/>
    </location>
    <ligand>
        <name>substrate</name>
    </ligand>
</feature>
<evidence type="ECO:0000256" key="9">
    <source>
        <dbReference type="ARBA" id="ARBA00022741"/>
    </source>
</evidence>
<comment type="subcellular location">
    <subcellularLocation>
        <location evidence="3 16">Cytoplasm</location>
    </subcellularLocation>
</comment>
<keyword evidence="12 16" id="KW-0630">Potassium</keyword>
<protein>
    <recommendedName>
        <fullName evidence="15 16">Type III pantothenate kinase</fullName>
        <ecNumber evidence="6 16">2.7.1.33</ecNumber>
    </recommendedName>
    <alternativeName>
        <fullName evidence="16">PanK-III</fullName>
    </alternativeName>
    <alternativeName>
        <fullName evidence="16">Pantothenic acid kinase</fullName>
    </alternativeName>
</protein>
<evidence type="ECO:0000256" key="14">
    <source>
        <dbReference type="ARBA" id="ARBA00038036"/>
    </source>
</evidence>
<evidence type="ECO:0000313" key="17">
    <source>
        <dbReference type="EMBL" id="HEA87004.1"/>
    </source>
</evidence>